<organism evidence="2 3">
    <name type="scientific">Croceibacterium selenioxidans</name>
    <dbReference type="NCBI Taxonomy" id="2838833"/>
    <lineage>
        <taxon>Bacteria</taxon>
        <taxon>Pseudomonadati</taxon>
        <taxon>Pseudomonadota</taxon>
        <taxon>Alphaproteobacteria</taxon>
        <taxon>Sphingomonadales</taxon>
        <taxon>Erythrobacteraceae</taxon>
        <taxon>Croceibacterium</taxon>
    </lineage>
</organism>
<feature type="compositionally biased region" description="Basic and acidic residues" evidence="1">
    <location>
        <begin position="250"/>
        <end position="262"/>
    </location>
</feature>
<dbReference type="EMBL" id="JAHFVK010000001">
    <property type="protein sequence ID" value="MBT2133511.1"/>
    <property type="molecule type" value="Genomic_DNA"/>
</dbReference>
<name>A0ABS5W175_9SPHN</name>
<dbReference type="RefSeq" id="WP_214534753.1">
    <property type="nucleotide sequence ID" value="NZ_JAHFVK010000001.1"/>
</dbReference>
<comment type="caution">
    <text evidence="2">The sequence shown here is derived from an EMBL/GenBank/DDBJ whole genome shotgun (WGS) entry which is preliminary data.</text>
</comment>
<evidence type="ECO:0000256" key="1">
    <source>
        <dbReference type="SAM" id="MobiDB-lite"/>
    </source>
</evidence>
<feature type="region of interest" description="Disordered" evidence="1">
    <location>
        <begin position="1"/>
        <end position="21"/>
    </location>
</feature>
<reference evidence="2 3" key="1">
    <citation type="submission" date="2021-05" db="EMBL/GenBank/DDBJ databases">
        <title>Croceibacterium sp. LX-88 genome sequence.</title>
        <authorList>
            <person name="Luo X."/>
        </authorList>
    </citation>
    <scope>NUCLEOTIDE SEQUENCE [LARGE SCALE GENOMIC DNA]</scope>
    <source>
        <strain evidence="2 3">LX-88</strain>
    </source>
</reference>
<gene>
    <name evidence="2" type="ORF">KK137_04105</name>
</gene>
<evidence type="ECO:0008006" key="4">
    <source>
        <dbReference type="Google" id="ProtNLM"/>
    </source>
</evidence>
<sequence>MQDKPKTTLPTFTPVPRLKTRHNGWSPEVQRAFVEALAETGSVTSAARRVNRAPEGAYLLRRHPEAEEFRQAWQAALDIGMQKIEDVAMDRAINGTEEPVYSYGKLVGTRTKYNDGLLMFMLRNRAPARFTGGRARALNAADKTTLNRLKKEWRAEWEHERFLLDQEEEQETLKSIDRFIDTMRQNRRANMSPRARAAYDEAARIEKEDGINWMAEDEDWDEDEGVIGGGAVALLPAASGDESAVEEPEVGPRVRSLKDEGW</sequence>
<proteinExistence type="predicted"/>
<protein>
    <recommendedName>
        <fullName evidence="4">Terminase small subunit</fullName>
    </recommendedName>
</protein>
<accession>A0ABS5W175</accession>
<evidence type="ECO:0000313" key="3">
    <source>
        <dbReference type="Proteomes" id="UP000811255"/>
    </source>
</evidence>
<dbReference type="Proteomes" id="UP000811255">
    <property type="component" value="Unassembled WGS sequence"/>
</dbReference>
<keyword evidence="3" id="KW-1185">Reference proteome</keyword>
<feature type="region of interest" description="Disordered" evidence="1">
    <location>
        <begin position="238"/>
        <end position="262"/>
    </location>
</feature>
<evidence type="ECO:0000313" key="2">
    <source>
        <dbReference type="EMBL" id="MBT2133511.1"/>
    </source>
</evidence>